<keyword evidence="2" id="KW-1185">Reference proteome</keyword>
<evidence type="ECO:0000313" key="2">
    <source>
        <dbReference type="Proteomes" id="UP000184452"/>
    </source>
</evidence>
<dbReference type="RefSeq" id="WP_178378518.1">
    <property type="nucleotide sequence ID" value="NZ_FQZK01000006.1"/>
</dbReference>
<evidence type="ECO:0000313" key="1">
    <source>
        <dbReference type="EMBL" id="SHJ44821.1"/>
    </source>
</evidence>
<protein>
    <submittedName>
        <fullName evidence="1">Uncharacterized protein</fullName>
    </submittedName>
</protein>
<name>A0A1M6JDN1_9ACTN</name>
<sequence>MGRPAVGTAPRRCTGCGGYEYGGAPACDVCRALVDGVVEEGWAEFARDFGEEADEEELAALVAAEPDRHDWRVLDGALDRLVCTGCGGRLGRGPVGCGPCDLAHGFRYVALEPDRPGVPPGNEHAVRVNVSVVRRPHVTSENELLLRRSALPGLLAGLLPTTEEAQRFAAVARRVPWPERAAAVEELVEEMFRRCREEGSLRAGEE</sequence>
<organism evidence="1 2">
    <name type="scientific">Nocardiopsis flavescens</name>
    <dbReference type="NCBI Taxonomy" id="758803"/>
    <lineage>
        <taxon>Bacteria</taxon>
        <taxon>Bacillati</taxon>
        <taxon>Actinomycetota</taxon>
        <taxon>Actinomycetes</taxon>
        <taxon>Streptosporangiales</taxon>
        <taxon>Nocardiopsidaceae</taxon>
        <taxon>Nocardiopsis</taxon>
    </lineage>
</organism>
<accession>A0A1M6JDN1</accession>
<dbReference type="AlphaFoldDB" id="A0A1M6JDN1"/>
<dbReference type="EMBL" id="FQZK01000006">
    <property type="protein sequence ID" value="SHJ44821.1"/>
    <property type="molecule type" value="Genomic_DNA"/>
</dbReference>
<proteinExistence type="predicted"/>
<gene>
    <name evidence="1" type="ORF">SAMN05421803_10696</name>
</gene>
<dbReference type="Proteomes" id="UP000184452">
    <property type="component" value="Unassembled WGS sequence"/>
</dbReference>
<reference evidence="1 2" key="1">
    <citation type="submission" date="2016-11" db="EMBL/GenBank/DDBJ databases">
        <authorList>
            <person name="Jaros S."/>
            <person name="Januszkiewicz K."/>
            <person name="Wedrychowicz H."/>
        </authorList>
    </citation>
    <scope>NUCLEOTIDE SEQUENCE [LARGE SCALE GENOMIC DNA]</scope>
    <source>
        <strain evidence="1 2">CGMCC 4.5723</strain>
    </source>
</reference>